<protein>
    <submittedName>
        <fullName evidence="1">Acyl-CoA synthetase protein</fullName>
    </submittedName>
</protein>
<evidence type="ECO:0000313" key="1">
    <source>
        <dbReference type="EMBL" id="KAH7680862.1"/>
    </source>
</evidence>
<dbReference type="EMBL" id="CM037015">
    <property type="protein sequence ID" value="KAH7680862.1"/>
    <property type="molecule type" value="Genomic_DNA"/>
</dbReference>
<reference evidence="2" key="1">
    <citation type="journal article" date="2022" name="Nat. Commun.">
        <title>Chromosome evolution and the genetic basis of agronomically important traits in greater yam.</title>
        <authorList>
            <person name="Bredeson J.V."/>
            <person name="Lyons J.B."/>
            <person name="Oniyinde I.O."/>
            <person name="Okereke N.R."/>
            <person name="Kolade O."/>
            <person name="Nnabue I."/>
            <person name="Nwadili C.O."/>
            <person name="Hribova E."/>
            <person name="Parker M."/>
            <person name="Nwogha J."/>
            <person name="Shu S."/>
            <person name="Carlson J."/>
            <person name="Kariba R."/>
            <person name="Muthemba S."/>
            <person name="Knop K."/>
            <person name="Barton G.J."/>
            <person name="Sherwood A.V."/>
            <person name="Lopez-Montes A."/>
            <person name="Asiedu R."/>
            <person name="Jamnadass R."/>
            <person name="Muchugi A."/>
            <person name="Goodstein D."/>
            <person name="Egesi C.N."/>
            <person name="Featherston J."/>
            <person name="Asfaw A."/>
            <person name="Simpson G.G."/>
            <person name="Dolezel J."/>
            <person name="Hendre P.S."/>
            <person name="Van Deynze A."/>
            <person name="Kumar P.L."/>
            <person name="Obidiegwu J.E."/>
            <person name="Bhattacharjee R."/>
            <person name="Rokhsar D.S."/>
        </authorList>
    </citation>
    <scope>NUCLEOTIDE SEQUENCE [LARGE SCALE GENOMIC DNA]</scope>
    <source>
        <strain evidence="2">cv. TDa95/00328</strain>
    </source>
</reference>
<organism evidence="1 2">
    <name type="scientific">Dioscorea alata</name>
    <name type="common">Purple yam</name>
    <dbReference type="NCBI Taxonomy" id="55571"/>
    <lineage>
        <taxon>Eukaryota</taxon>
        <taxon>Viridiplantae</taxon>
        <taxon>Streptophyta</taxon>
        <taxon>Embryophyta</taxon>
        <taxon>Tracheophyta</taxon>
        <taxon>Spermatophyta</taxon>
        <taxon>Magnoliopsida</taxon>
        <taxon>Liliopsida</taxon>
        <taxon>Dioscoreales</taxon>
        <taxon>Dioscoreaceae</taxon>
        <taxon>Dioscorea</taxon>
    </lineage>
</organism>
<gene>
    <name evidence="1" type="ORF">IHE45_05G021200</name>
</gene>
<accession>A0ACB7W092</accession>
<keyword evidence="2" id="KW-1185">Reference proteome</keyword>
<comment type="caution">
    <text evidence="1">The sequence shown here is derived from an EMBL/GenBank/DDBJ whole genome shotgun (WGS) entry which is preliminary data.</text>
</comment>
<evidence type="ECO:0000313" key="2">
    <source>
        <dbReference type="Proteomes" id="UP000827976"/>
    </source>
</evidence>
<dbReference type="Proteomes" id="UP000827976">
    <property type="component" value="Chromosome 5"/>
</dbReference>
<proteinExistence type="predicted"/>
<name>A0ACB7W092_DIOAL</name>
<sequence length="578" mass="62758">MICWRWCGVWSVHDYYNPEEHKRYIPPSLPLPCSLSSMAHPPPPFINPRSGYSPATKTFHTLRFPVPLPPVSLPLAFTSYLFSLLPDRFPSHPAFINASTGASLSYPNLVSQIHSLASSLHSHLGISKGHVAFILSTSCLEIPILYLSLLSLGAIVTPANPAATPSELSRLIHLSSPTHFFATSSSSSKLPLHVTPILIDSPLFRSFLESDSISHLSDPIEIRQSDPAAILFSSGTTGTTKAAAISHRNIIAVIAVMRTIQPSEKETTLLIGPMFHSMGFFAVMNNVMRQETVVVARPGPMSLTISLALKYKISQMLAVPPLVIALTQSDEAMRLESSPLRRVICGGAPLAPEVAKRFKALLPNVELSQGYGSTEAGLVSSMMGPEECCRLGSVGKLHDKVEAKIMDLGTNQALSVGQQGELYVRGPAVMLGYVGDSEANTLAFDSEGWLKTGDICYFDEDGFLYIVDRLKEMIKYKAYQVAPVELEQILHSLPDIVEAAVVPYPHAVAGQIPMAFVVRRPGSNINVDDIIEFVAKQVAPYKKIRKVAFIDAIPKTPSGKILRRELASLAASGSLSKL</sequence>